<gene>
    <name evidence="3" type="ORF">Dpo_2c02470</name>
</gene>
<protein>
    <submittedName>
        <fullName evidence="3">Two-component fusion protein</fullName>
    </submittedName>
</protein>
<proteinExistence type="predicted"/>
<dbReference type="InterPro" id="IPR002575">
    <property type="entry name" value="Aminoglycoside_PTrfase"/>
</dbReference>
<dbReference type="InterPro" id="IPR011009">
    <property type="entry name" value="Kinase-like_dom_sf"/>
</dbReference>
<dbReference type="EMBL" id="APJX01000002">
    <property type="protein sequence ID" value="EMS80554.1"/>
    <property type="molecule type" value="Genomic_DNA"/>
</dbReference>
<organism evidence="3 4">
    <name type="scientific">Desulfotignum phosphitoxidans DSM 13687</name>
    <dbReference type="NCBI Taxonomy" id="1286635"/>
    <lineage>
        <taxon>Bacteria</taxon>
        <taxon>Pseudomonadati</taxon>
        <taxon>Thermodesulfobacteriota</taxon>
        <taxon>Desulfobacteria</taxon>
        <taxon>Desulfobacterales</taxon>
        <taxon>Desulfobacteraceae</taxon>
        <taxon>Desulfotignum</taxon>
    </lineage>
</organism>
<dbReference type="PATRIC" id="fig|1286635.3.peg.1221"/>
<reference evidence="3 4" key="1">
    <citation type="journal article" date="2013" name="Genome Announc.">
        <title>Draft Genome Sequence of Desulfotignum phosphitoxidans DSM 13687 Strain FiPS-3.</title>
        <authorList>
            <person name="Poehlein A."/>
            <person name="Daniel R."/>
            <person name="Simeonova D.D."/>
        </authorList>
    </citation>
    <scope>NUCLEOTIDE SEQUENCE [LARGE SCALE GENOMIC DNA]</scope>
    <source>
        <strain evidence="3 4">DSM 13687</strain>
    </source>
</reference>
<dbReference type="Gene3D" id="3.30.200.20">
    <property type="entry name" value="Phosphorylase Kinase, domain 1"/>
    <property type="match status" value="1"/>
</dbReference>
<evidence type="ECO:0000313" key="3">
    <source>
        <dbReference type="EMBL" id="EMS80554.1"/>
    </source>
</evidence>
<dbReference type="OrthoDB" id="9809275at2"/>
<evidence type="ECO:0000259" key="2">
    <source>
        <dbReference type="Pfam" id="PF01636"/>
    </source>
</evidence>
<dbReference type="InterPro" id="IPR005835">
    <property type="entry name" value="NTP_transferase_dom"/>
</dbReference>
<dbReference type="InterPro" id="IPR029044">
    <property type="entry name" value="Nucleotide-diphossugar_trans"/>
</dbReference>
<dbReference type="RefSeq" id="WP_006964816.1">
    <property type="nucleotide sequence ID" value="NZ_APJX01000002.1"/>
</dbReference>
<dbReference type="Proteomes" id="UP000014216">
    <property type="component" value="Unassembled WGS sequence"/>
</dbReference>
<dbReference type="SUPFAM" id="SSF53448">
    <property type="entry name" value="Nucleotide-diphospho-sugar transferases"/>
    <property type="match status" value="1"/>
</dbReference>
<sequence length="562" mass="62887">MNALILAAGFGTRLLPYTRTLPKPLFTLGGKPVLQHTIERLVQSGCRRILINSHHLSHQITEFLDRLDLGPDVDIRDVHESLILDTGGAIANVKDVMKNDCFFVINSDVVTDIDLTSVWRFHLANQALATLVLHDRAAYNQVTMDSDAWITGFRSPGQGLAFTGIQVLSPKIFDHLPENRVFSSIDWYAQLCPAKKIKAYVAPDLFWEDIGTIDAYSRTARLWISAKALGSSVRHVDIQALSGDGSDRSWFRASPVSKTPPLSGETSGSVVVCDHGICLPETDRRAQVDAFVAIGNHLYQNGICVPQILAFDAFSGVVAVQDLGNLHLADVVAQISDLSQITGLYEKVIDRLILFSRKGAQGFDLSWTCQTPYYSRTLILENECRYFVDRFVQGYLGKNIDFDALADDFHFIADQALTGGENGLMHRDCQSKNIMIKNGAPFFIDFQAARIGPLQYDLASLLLDPYVALPKPVQKNLLVYAMDRLNLTSPERRQQFIQNFDYCSLTRNLQILGAFAYLSRVKGKSWFETYIPTAMTSLKHWMHFQAPEPDAVRRLKKLVLSL</sequence>
<feature type="domain" description="Nucleotidyl transferase" evidence="1">
    <location>
        <begin position="3"/>
        <end position="219"/>
    </location>
</feature>
<dbReference type="AlphaFoldDB" id="S0G4K5"/>
<keyword evidence="4" id="KW-1185">Reference proteome</keyword>
<dbReference type="CDD" id="cd06422">
    <property type="entry name" value="NTP_transferase_like_1"/>
    <property type="match status" value="1"/>
</dbReference>
<comment type="caution">
    <text evidence="3">The sequence shown here is derived from an EMBL/GenBank/DDBJ whole genome shotgun (WGS) entry which is preliminary data.</text>
</comment>
<feature type="domain" description="Aminoglycoside phosphotransferase" evidence="2">
    <location>
        <begin position="280"/>
        <end position="464"/>
    </location>
</feature>
<dbReference type="Pfam" id="PF00483">
    <property type="entry name" value="NTP_transferase"/>
    <property type="match status" value="1"/>
</dbReference>
<dbReference type="Pfam" id="PF01636">
    <property type="entry name" value="APH"/>
    <property type="match status" value="1"/>
</dbReference>
<dbReference type="SUPFAM" id="SSF56112">
    <property type="entry name" value="Protein kinase-like (PK-like)"/>
    <property type="match status" value="1"/>
</dbReference>
<dbReference type="Gene3D" id="3.90.550.10">
    <property type="entry name" value="Spore Coat Polysaccharide Biosynthesis Protein SpsA, Chain A"/>
    <property type="match status" value="1"/>
</dbReference>
<dbReference type="PANTHER" id="PTHR22572">
    <property type="entry name" value="SUGAR-1-PHOSPHATE GUANYL TRANSFERASE"/>
    <property type="match status" value="1"/>
</dbReference>
<dbReference type="Gene3D" id="3.90.1200.10">
    <property type="match status" value="1"/>
</dbReference>
<dbReference type="InterPro" id="IPR050486">
    <property type="entry name" value="Mannose-1P_guanyltransferase"/>
</dbReference>
<name>S0G4K5_9BACT</name>
<evidence type="ECO:0000259" key="1">
    <source>
        <dbReference type="Pfam" id="PF00483"/>
    </source>
</evidence>
<accession>S0G4K5</accession>
<evidence type="ECO:0000313" key="4">
    <source>
        <dbReference type="Proteomes" id="UP000014216"/>
    </source>
</evidence>